<dbReference type="AlphaFoldDB" id="A0A650CH73"/>
<evidence type="ECO:0000313" key="3">
    <source>
        <dbReference type="Proteomes" id="UP000427373"/>
    </source>
</evidence>
<dbReference type="Proteomes" id="UP000427373">
    <property type="component" value="Chromosome"/>
</dbReference>
<gene>
    <name evidence="2" type="ORF">D1869_07455</name>
    <name evidence="1" type="ORF">HNQ62_000238</name>
</gene>
<organism evidence="2 3">
    <name type="scientific">Sulfurisphaera ohwakuensis</name>
    <dbReference type="NCBI Taxonomy" id="69656"/>
    <lineage>
        <taxon>Archaea</taxon>
        <taxon>Thermoproteota</taxon>
        <taxon>Thermoprotei</taxon>
        <taxon>Sulfolobales</taxon>
        <taxon>Sulfolobaceae</taxon>
        <taxon>Sulfurisphaera</taxon>
    </lineage>
</organism>
<protein>
    <submittedName>
        <fullName evidence="2">Uncharacterized protein</fullName>
    </submittedName>
</protein>
<evidence type="ECO:0000313" key="4">
    <source>
        <dbReference type="Proteomes" id="UP000582213"/>
    </source>
</evidence>
<keyword evidence="3" id="KW-1185">Reference proteome</keyword>
<reference evidence="1 4" key="2">
    <citation type="submission" date="2020-08" db="EMBL/GenBank/DDBJ databases">
        <title>Genomic Encyclopedia of Type Strains, Phase IV (KMG-IV): sequencing the most valuable type-strain genomes for metagenomic binning, comparative biology and taxonomic classification.</title>
        <authorList>
            <person name="Goeker M."/>
        </authorList>
    </citation>
    <scope>NUCLEOTIDE SEQUENCE [LARGE SCALE GENOMIC DNA]</scope>
    <source>
        <strain evidence="1 4">DSM 12421</strain>
    </source>
</reference>
<evidence type="ECO:0000313" key="1">
    <source>
        <dbReference type="EMBL" id="MBB5252520.1"/>
    </source>
</evidence>
<reference evidence="2 3" key="1">
    <citation type="submission" date="2019-10" db="EMBL/GenBank/DDBJ databases">
        <title>Genome Sequences from Six Type Strain Members of the Archaeal Family Sulfolobaceae: Acidianus ambivalens, Acidianus infernus, Metallosphaera prunae, Stygiolobus azoricus, Sulfolobus metallicus, and Sulfurisphaera ohwakuensis.</title>
        <authorList>
            <person name="Counts J.A."/>
            <person name="Kelly R.M."/>
        </authorList>
    </citation>
    <scope>NUCLEOTIDE SEQUENCE [LARGE SCALE GENOMIC DNA]</scope>
    <source>
        <strain evidence="2 3">TA-1</strain>
    </source>
</reference>
<dbReference type="GeneID" id="54123202"/>
<evidence type="ECO:0000313" key="2">
    <source>
        <dbReference type="EMBL" id="QGR17035.1"/>
    </source>
</evidence>
<dbReference type="EMBL" id="CP045484">
    <property type="protein sequence ID" value="QGR17035.1"/>
    <property type="molecule type" value="Genomic_DNA"/>
</dbReference>
<dbReference type="RefSeq" id="WP_010979309.1">
    <property type="nucleotide sequence ID" value="NZ_AP031374.1"/>
</dbReference>
<name>A0A650CH73_SULOH</name>
<accession>A0A650CH73</accession>
<proteinExistence type="predicted"/>
<dbReference type="Proteomes" id="UP000582213">
    <property type="component" value="Unassembled WGS sequence"/>
</dbReference>
<dbReference type="OrthoDB" id="45368at2157"/>
<dbReference type="KEGG" id="soh:D1869_07455"/>
<dbReference type="EMBL" id="JACHFY010000001">
    <property type="protein sequence ID" value="MBB5252520.1"/>
    <property type="molecule type" value="Genomic_DNA"/>
</dbReference>
<sequence>MPENTQPSYKVEFEGRAKIGEVMGNLVSIQLKPEDLSSPLAFQMALTRIYNEVLNMMQQQPKLHYVAEVKFNDSMGNPVVVGVDFGDKIPPISKKDVKVKITIEFYDEE</sequence>